<evidence type="ECO:0000313" key="7">
    <source>
        <dbReference type="EMBL" id="CAA7030244.1"/>
    </source>
</evidence>
<evidence type="ECO:0000256" key="5">
    <source>
        <dbReference type="ARBA" id="ARBA00038515"/>
    </source>
</evidence>
<dbReference type="InterPro" id="IPR002902">
    <property type="entry name" value="GNK2"/>
</dbReference>
<organism evidence="7 8">
    <name type="scientific">Microthlaspi erraticum</name>
    <dbReference type="NCBI Taxonomy" id="1685480"/>
    <lineage>
        <taxon>Eukaryota</taxon>
        <taxon>Viridiplantae</taxon>
        <taxon>Streptophyta</taxon>
        <taxon>Embryophyta</taxon>
        <taxon>Tracheophyta</taxon>
        <taxon>Spermatophyta</taxon>
        <taxon>Magnoliopsida</taxon>
        <taxon>eudicotyledons</taxon>
        <taxon>Gunneridae</taxon>
        <taxon>Pentapetalae</taxon>
        <taxon>rosids</taxon>
        <taxon>malvids</taxon>
        <taxon>Brassicales</taxon>
        <taxon>Brassicaceae</taxon>
        <taxon>Coluteocarpeae</taxon>
        <taxon>Microthlaspi</taxon>
    </lineage>
</organism>
<dbReference type="AlphaFoldDB" id="A0A6D2IXN5"/>
<feature type="domain" description="Gnk2-homologous" evidence="6">
    <location>
        <begin position="36"/>
        <end position="118"/>
    </location>
</feature>
<dbReference type="CDD" id="cd23509">
    <property type="entry name" value="Gnk2-like"/>
    <property type="match status" value="1"/>
</dbReference>
<proteinExistence type="inferred from homology"/>
<keyword evidence="2" id="KW-0964">Secreted</keyword>
<keyword evidence="3" id="KW-0732">Signal</keyword>
<dbReference type="InterPro" id="IPR038408">
    <property type="entry name" value="GNK2_sf"/>
</dbReference>
<protein>
    <recommendedName>
        <fullName evidence="6">Gnk2-homologous domain-containing protein</fullName>
    </recommendedName>
</protein>
<dbReference type="OrthoDB" id="1110548at2759"/>
<dbReference type="EMBL" id="CACVBM020001092">
    <property type="protein sequence ID" value="CAA7030244.1"/>
    <property type="molecule type" value="Genomic_DNA"/>
</dbReference>
<accession>A0A6D2IXN5</accession>
<evidence type="ECO:0000256" key="4">
    <source>
        <dbReference type="ARBA" id="ARBA00022737"/>
    </source>
</evidence>
<reference evidence="7" key="1">
    <citation type="submission" date="2020-01" db="EMBL/GenBank/DDBJ databases">
        <authorList>
            <person name="Mishra B."/>
        </authorList>
    </citation>
    <scope>NUCLEOTIDE SEQUENCE [LARGE SCALE GENOMIC DNA]</scope>
</reference>
<evidence type="ECO:0000256" key="1">
    <source>
        <dbReference type="ARBA" id="ARBA00004613"/>
    </source>
</evidence>
<comment type="caution">
    <text evidence="7">The sequence shown here is derived from an EMBL/GenBank/DDBJ whole genome shotgun (WGS) entry which is preliminary data.</text>
</comment>
<gene>
    <name evidence="7" type="ORF">MERR_LOCUS17479</name>
</gene>
<keyword evidence="8" id="KW-1185">Reference proteome</keyword>
<evidence type="ECO:0000256" key="3">
    <source>
        <dbReference type="ARBA" id="ARBA00022729"/>
    </source>
</evidence>
<dbReference type="PANTHER" id="PTHR32411">
    <property type="entry name" value="CYSTEINE-RICH REPEAT SECRETORY PROTEIN 38-RELATED"/>
    <property type="match status" value="1"/>
</dbReference>
<dbReference type="InterPro" id="IPR050581">
    <property type="entry name" value="CRR_secretory_protein"/>
</dbReference>
<sequence>MYSSYSLSERLVLVQFLAIQLLLIRSVSSLNLTNAYLHHKCLLNQGNYKPGSEYEKNLNILIKRISQENFNGGFERIALGEGPSRVAIIFGCRGDSYGSLCFPCYSAAVAGVMSLQHY</sequence>
<evidence type="ECO:0000256" key="2">
    <source>
        <dbReference type="ARBA" id="ARBA00022525"/>
    </source>
</evidence>
<comment type="similarity">
    <text evidence="5">Belongs to the cysteine-rich repeat secretory protein family.</text>
</comment>
<dbReference type="PROSITE" id="PS51473">
    <property type="entry name" value="GNK2"/>
    <property type="match status" value="1"/>
</dbReference>
<name>A0A6D2IXN5_9BRAS</name>
<comment type="subcellular location">
    <subcellularLocation>
        <location evidence="1">Secreted</location>
    </subcellularLocation>
</comment>
<dbReference type="PANTHER" id="PTHR32411:SF54">
    <property type="entry name" value="CYSTEINE-RICH REPEAT SECRETORY PROTEIN 29-RELATED"/>
    <property type="match status" value="1"/>
</dbReference>
<evidence type="ECO:0000313" key="8">
    <source>
        <dbReference type="Proteomes" id="UP000467841"/>
    </source>
</evidence>
<dbReference type="Proteomes" id="UP000467841">
    <property type="component" value="Unassembled WGS sequence"/>
</dbReference>
<dbReference type="Gene3D" id="3.30.430.20">
    <property type="entry name" value="Gnk2 domain, C-X8-C-X2-C motif"/>
    <property type="match status" value="1"/>
</dbReference>
<evidence type="ECO:0000259" key="6">
    <source>
        <dbReference type="PROSITE" id="PS51473"/>
    </source>
</evidence>
<keyword evidence="4" id="KW-0677">Repeat</keyword>
<dbReference type="GO" id="GO:0005576">
    <property type="term" value="C:extracellular region"/>
    <property type="evidence" value="ECO:0007669"/>
    <property type="project" value="UniProtKB-SubCell"/>
</dbReference>
<dbReference type="Pfam" id="PF01657">
    <property type="entry name" value="Stress-antifung"/>
    <property type="match status" value="1"/>
</dbReference>